<evidence type="ECO:0000313" key="2">
    <source>
        <dbReference type="EMBL" id="SCB52269.1"/>
    </source>
</evidence>
<feature type="domain" description="Chromosomal replication initiator DnaA C-terminal" evidence="1">
    <location>
        <begin position="20"/>
        <end position="88"/>
    </location>
</feature>
<dbReference type="Pfam" id="PF08299">
    <property type="entry name" value="Bac_DnaA_C"/>
    <property type="match status" value="1"/>
</dbReference>
<dbReference type="EMBL" id="FMAE01000030">
    <property type="protein sequence ID" value="SCB52269.1"/>
    <property type="molecule type" value="Genomic_DNA"/>
</dbReference>
<dbReference type="Proteomes" id="UP000183174">
    <property type="component" value="Unassembled WGS sequence"/>
</dbReference>
<accession>A0A1C3XJ93</accession>
<dbReference type="GO" id="GO:0006270">
    <property type="term" value="P:DNA replication initiation"/>
    <property type="evidence" value="ECO:0007669"/>
    <property type="project" value="InterPro"/>
</dbReference>
<proteinExistence type="predicted"/>
<organism evidence="2 3">
    <name type="scientific">Bradyrhizobium yuanmingense</name>
    <dbReference type="NCBI Taxonomy" id="108015"/>
    <lineage>
        <taxon>Bacteria</taxon>
        <taxon>Pseudomonadati</taxon>
        <taxon>Pseudomonadota</taxon>
        <taxon>Alphaproteobacteria</taxon>
        <taxon>Hyphomicrobiales</taxon>
        <taxon>Nitrobacteraceae</taxon>
        <taxon>Bradyrhizobium</taxon>
    </lineage>
</organism>
<dbReference type="SUPFAM" id="SSF48295">
    <property type="entry name" value="TrpR-like"/>
    <property type="match status" value="1"/>
</dbReference>
<reference evidence="2 3" key="1">
    <citation type="submission" date="2016-08" db="EMBL/GenBank/DDBJ databases">
        <authorList>
            <person name="Seilhamer J.J."/>
        </authorList>
    </citation>
    <scope>NUCLEOTIDE SEQUENCE [LARGE SCALE GENOMIC DNA]</scope>
    <source>
        <strain evidence="2 3">CCBAU 10071</strain>
    </source>
</reference>
<dbReference type="GO" id="GO:0043565">
    <property type="term" value="F:sequence-specific DNA binding"/>
    <property type="evidence" value="ECO:0007669"/>
    <property type="project" value="InterPro"/>
</dbReference>
<dbReference type="SMART" id="SM00760">
    <property type="entry name" value="Bac_DnaA_C"/>
    <property type="match status" value="1"/>
</dbReference>
<gene>
    <name evidence="2" type="ORF">GA0061099_103017</name>
</gene>
<name>A0A1C3XJ93_9BRAD</name>
<dbReference type="Gene3D" id="1.10.1750.10">
    <property type="match status" value="1"/>
</dbReference>
<evidence type="ECO:0000259" key="1">
    <source>
        <dbReference type="SMART" id="SM00760"/>
    </source>
</evidence>
<dbReference type="GO" id="GO:0006275">
    <property type="term" value="P:regulation of DNA replication"/>
    <property type="evidence" value="ECO:0007669"/>
    <property type="project" value="InterPro"/>
</dbReference>
<sequence length="100" mass="11478">MILAAQEFRRFRIARPWSNQIRDAMGICGKHYGVKRADLINDDRSPALVEIRQKVMAFVHVVTGKNYHEIGDEFERAHSAVIHACDKYEKAIRTALTPVE</sequence>
<dbReference type="InterPro" id="IPR010921">
    <property type="entry name" value="Trp_repressor/repl_initiator"/>
</dbReference>
<dbReference type="RefSeq" id="WP_074448480.1">
    <property type="nucleotide sequence ID" value="NZ_FMAE01000030.1"/>
</dbReference>
<dbReference type="CDD" id="cd06571">
    <property type="entry name" value="Bac_DnaA_C"/>
    <property type="match status" value="1"/>
</dbReference>
<protein>
    <submittedName>
        <fullName evidence="2">DnaA protein helix-turn-helix</fullName>
    </submittedName>
</protein>
<evidence type="ECO:0000313" key="3">
    <source>
        <dbReference type="Proteomes" id="UP000183174"/>
    </source>
</evidence>
<dbReference type="AlphaFoldDB" id="A0A1C3XJ93"/>
<dbReference type="InterPro" id="IPR013159">
    <property type="entry name" value="DnaA_C"/>
</dbReference>
<dbReference type="GO" id="GO:0005524">
    <property type="term" value="F:ATP binding"/>
    <property type="evidence" value="ECO:0007669"/>
    <property type="project" value="InterPro"/>
</dbReference>